<evidence type="ECO:0000256" key="1">
    <source>
        <dbReference type="SAM" id="Phobius"/>
    </source>
</evidence>
<protein>
    <submittedName>
        <fullName evidence="2">Uncharacterized protein</fullName>
    </submittedName>
</protein>
<keyword evidence="1" id="KW-0812">Transmembrane</keyword>
<keyword evidence="1" id="KW-0472">Membrane</keyword>
<keyword evidence="1" id="KW-1133">Transmembrane helix</keyword>
<reference evidence="2" key="1">
    <citation type="submission" date="2018-01" db="EMBL/GenBank/DDBJ databases">
        <authorList>
            <person name="Clerissi C."/>
        </authorList>
    </citation>
    <scope>NUCLEOTIDE SEQUENCE</scope>
    <source>
        <strain evidence="2">Cupriavidus taiwanensis STM 8556</strain>
    </source>
</reference>
<dbReference type="Proteomes" id="UP000256952">
    <property type="component" value="Chromosome CBM2613_b"/>
</dbReference>
<dbReference type="EMBL" id="OFTH01000036">
    <property type="protein sequence ID" value="SOZ67779.1"/>
    <property type="molecule type" value="Genomic_DNA"/>
</dbReference>
<gene>
    <name evidence="2" type="ORF">CBM2613_B110001</name>
</gene>
<evidence type="ECO:0000313" key="2">
    <source>
        <dbReference type="EMBL" id="SOZ67779.1"/>
    </source>
</evidence>
<sequence>MVALSLTTVACGRLHDARPNAKLCLAGAKALATCGREDPRLPSPECLIEPLQGMWVGLGVLWLVGLSCLAGVAVSPA</sequence>
<proteinExistence type="predicted"/>
<feature type="transmembrane region" description="Helical" evidence="1">
    <location>
        <begin position="54"/>
        <end position="74"/>
    </location>
</feature>
<accession>A0A375E5X2</accession>
<organism evidence="2">
    <name type="scientific">Cupriavidus taiwanensis</name>
    <dbReference type="NCBI Taxonomy" id="164546"/>
    <lineage>
        <taxon>Bacteria</taxon>
        <taxon>Pseudomonadati</taxon>
        <taxon>Pseudomonadota</taxon>
        <taxon>Betaproteobacteria</taxon>
        <taxon>Burkholderiales</taxon>
        <taxon>Burkholderiaceae</taxon>
        <taxon>Cupriavidus</taxon>
    </lineage>
</organism>
<name>A0A375E5X2_9BURK</name>
<comment type="caution">
    <text evidence="2">The sequence shown here is derived from an EMBL/GenBank/DDBJ whole genome shotgun (WGS) entry which is preliminary data.</text>
</comment>
<dbReference type="AlphaFoldDB" id="A0A375E5X2"/>